<feature type="domain" description="DUF58" evidence="3">
    <location>
        <begin position="258"/>
        <end position="339"/>
    </location>
</feature>
<dbReference type="EMBL" id="JASATX010000002">
    <property type="protein sequence ID" value="MDI2098542.1"/>
    <property type="molecule type" value="Genomic_DNA"/>
</dbReference>
<reference evidence="4 5" key="1">
    <citation type="submission" date="2023-04" db="EMBL/GenBank/DDBJ databases">
        <title>Klugiella caeni sp. nov. isolated from the sludge of biochemical tank.</title>
        <authorList>
            <person name="Geng K."/>
        </authorList>
    </citation>
    <scope>NUCLEOTIDE SEQUENCE [LARGE SCALE GENOMIC DNA]</scope>
    <source>
        <strain evidence="4 5">YN-L-19</strain>
    </source>
</reference>
<sequence length="460" mass="48870">MSPRTDSDLGRTASSTTSTSTSTSTGGSTRTHYATTRAGAFVETAVRGVRTWQRLRDAAGAARRWVAGTVTPIGWLALSGAFVLLPLGLGLGWTELVVAGAIGAALVLFALPFLAGGRAYDIRFELRAARVVAGDAAVGDLTVTNASRTAQLPGTVEIPIGDALTDVAVPFLRAGNAHSDEVVVPTERRGVIMVGPATSVRSDPLGVFRREVDWAEPQRLHVHPVTTALASTSAGVIRDLEGNPTRRIVDSDLSFHAIREYATGDGQRHIHWKSTAKTGTLMVRQFEESRRSRIVVMLAMNDAEFGADEEYELAVSVAGSLGARALRDGRELAVLAGDEVPEFARASIRSVRSLTVRTPDLLLDELSTVERSPLAMPLADACALASRIAPDMSIVFIVCGSGVSPRQLRSLSLAFPADAAVVAVLCDPDREPSFRELAGTGVFTIALLDDLRALLGRRAR</sequence>
<dbReference type="RefSeq" id="WP_281488330.1">
    <property type="nucleotide sequence ID" value="NZ_CP159582.1"/>
</dbReference>
<name>A0AAW6T4B8_9MICO</name>
<dbReference type="Pfam" id="PF01882">
    <property type="entry name" value="DUF58"/>
    <property type="match status" value="1"/>
</dbReference>
<evidence type="ECO:0000259" key="3">
    <source>
        <dbReference type="Pfam" id="PF01882"/>
    </source>
</evidence>
<evidence type="ECO:0000313" key="5">
    <source>
        <dbReference type="Proteomes" id="UP001321506"/>
    </source>
</evidence>
<evidence type="ECO:0000256" key="2">
    <source>
        <dbReference type="SAM" id="Phobius"/>
    </source>
</evidence>
<feature type="transmembrane region" description="Helical" evidence="2">
    <location>
        <begin position="97"/>
        <end position="117"/>
    </location>
</feature>
<organism evidence="4 5">
    <name type="scientific">Ruicaihuangia caeni</name>
    <dbReference type="NCBI Taxonomy" id="3042517"/>
    <lineage>
        <taxon>Bacteria</taxon>
        <taxon>Bacillati</taxon>
        <taxon>Actinomycetota</taxon>
        <taxon>Actinomycetes</taxon>
        <taxon>Micrococcales</taxon>
        <taxon>Microbacteriaceae</taxon>
        <taxon>Ruicaihuangia</taxon>
    </lineage>
</organism>
<protein>
    <submittedName>
        <fullName evidence="4">DUF58 domain-containing protein</fullName>
    </submittedName>
</protein>
<dbReference type="InterPro" id="IPR002881">
    <property type="entry name" value="DUF58"/>
</dbReference>
<keyword evidence="2" id="KW-0812">Transmembrane</keyword>
<dbReference type="Proteomes" id="UP001321506">
    <property type="component" value="Unassembled WGS sequence"/>
</dbReference>
<keyword evidence="2" id="KW-1133">Transmembrane helix</keyword>
<dbReference type="PANTHER" id="PTHR34351">
    <property type="entry name" value="SLR1927 PROTEIN-RELATED"/>
    <property type="match status" value="1"/>
</dbReference>
<dbReference type="AlphaFoldDB" id="A0AAW6T4B8"/>
<feature type="compositionally biased region" description="Low complexity" evidence="1">
    <location>
        <begin position="14"/>
        <end position="29"/>
    </location>
</feature>
<evidence type="ECO:0000256" key="1">
    <source>
        <dbReference type="SAM" id="MobiDB-lite"/>
    </source>
</evidence>
<keyword evidence="2" id="KW-0472">Membrane</keyword>
<feature type="region of interest" description="Disordered" evidence="1">
    <location>
        <begin position="1"/>
        <end position="31"/>
    </location>
</feature>
<comment type="caution">
    <text evidence="4">The sequence shown here is derived from an EMBL/GenBank/DDBJ whole genome shotgun (WGS) entry which is preliminary data.</text>
</comment>
<gene>
    <name evidence="4" type="ORF">QF206_06145</name>
</gene>
<keyword evidence="5" id="KW-1185">Reference proteome</keyword>
<dbReference type="PANTHER" id="PTHR34351:SF1">
    <property type="entry name" value="SLR1927 PROTEIN"/>
    <property type="match status" value="1"/>
</dbReference>
<proteinExistence type="predicted"/>
<accession>A0AAW6T4B8</accession>
<evidence type="ECO:0000313" key="4">
    <source>
        <dbReference type="EMBL" id="MDI2098542.1"/>
    </source>
</evidence>
<feature type="transmembrane region" description="Helical" evidence="2">
    <location>
        <begin position="65"/>
        <end position="85"/>
    </location>
</feature>